<evidence type="ECO:0000256" key="3">
    <source>
        <dbReference type="ARBA" id="ARBA00022617"/>
    </source>
</evidence>
<keyword evidence="6" id="KW-0408">Iron</keyword>
<reference evidence="8 9" key="1">
    <citation type="submission" date="2014-04" db="EMBL/GenBank/DDBJ databases">
        <authorList>
            <consortium name="DOE Joint Genome Institute"/>
            <person name="Kuo A."/>
            <person name="Kohler A."/>
            <person name="Costa M.D."/>
            <person name="Nagy L.G."/>
            <person name="Floudas D."/>
            <person name="Copeland A."/>
            <person name="Barry K.W."/>
            <person name="Cichocki N."/>
            <person name="Veneault-Fourrey C."/>
            <person name="LaButti K."/>
            <person name="Lindquist E.A."/>
            <person name="Lipzen A."/>
            <person name="Lundell T."/>
            <person name="Morin E."/>
            <person name="Murat C."/>
            <person name="Sun H."/>
            <person name="Tunlid A."/>
            <person name="Henrissat B."/>
            <person name="Grigoriev I.V."/>
            <person name="Hibbett D.S."/>
            <person name="Martin F."/>
            <person name="Nordberg H.P."/>
            <person name="Cantor M.N."/>
            <person name="Hua S.X."/>
        </authorList>
    </citation>
    <scope>NUCLEOTIDE SEQUENCE [LARGE SCALE GENOMIC DNA]</scope>
    <source>
        <strain evidence="8 9">441</strain>
    </source>
</reference>
<dbReference type="HOGENOM" id="CLU_001570_2_2_1"/>
<organism evidence="8 9">
    <name type="scientific">Pisolithus microcarpus 441</name>
    <dbReference type="NCBI Taxonomy" id="765257"/>
    <lineage>
        <taxon>Eukaryota</taxon>
        <taxon>Fungi</taxon>
        <taxon>Dikarya</taxon>
        <taxon>Basidiomycota</taxon>
        <taxon>Agaricomycotina</taxon>
        <taxon>Agaricomycetes</taxon>
        <taxon>Agaricomycetidae</taxon>
        <taxon>Boletales</taxon>
        <taxon>Sclerodermatineae</taxon>
        <taxon>Pisolithaceae</taxon>
        <taxon>Pisolithus</taxon>
    </lineage>
</organism>
<evidence type="ECO:0000313" key="9">
    <source>
        <dbReference type="Proteomes" id="UP000054018"/>
    </source>
</evidence>
<evidence type="ECO:0008006" key="10">
    <source>
        <dbReference type="Google" id="ProtNLM"/>
    </source>
</evidence>
<dbReference type="InterPro" id="IPR001128">
    <property type="entry name" value="Cyt_P450"/>
</dbReference>
<keyword evidence="4" id="KW-0479">Metal-binding</keyword>
<comment type="similarity">
    <text evidence="2">Belongs to the cytochrome P450 family.</text>
</comment>
<dbReference type="InterPro" id="IPR050364">
    <property type="entry name" value="Cytochrome_P450_fung"/>
</dbReference>
<sequence length="153" mass="17683">MITSFLTAGAACVTAIGVWLAIRITSKRPALPYPPGPRRLPIVGNAFDIDLKEPHVTYTKWAKIYGDIVYSRMFGQDVIIVNSERMARLLADQRSSIYSDRPHSPIYRLFGSHHMTPLLEYGKEWKTHRKLLHLSLRHDVIDRYHELHLRNAH</sequence>
<evidence type="ECO:0000256" key="1">
    <source>
        <dbReference type="ARBA" id="ARBA00001971"/>
    </source>
</evidence>
<dbReference type="SUPFAM" id="SSF48264">
    <property type="entry name" value="Cytochrome P450"/>
    <property type="match status" value="1"/>
</dbReference>
<evidence type="ECO:0000313" key="8">
    <source>
        <dbReference type="EMBL" id="KIK24044.1"/>
    </source>
</evidence>
<reference evidence="9" key="2">
    <citation type="submission" date="2015-01" db="EMBL/GenBank/DDBJ databases">
        <title>Evolutionary Origins and Diversification of the Mycorrhizal Mutualists.</title>
        <authorList>
            <consortium name="DOE Joint Genome Institute"/>
            <consortium name="Mycorrhizal Genomics Consortium"/>
            <person name="Kohler A."/>
            <person name="Kuo A."/>
            <person name="Nagy L.G."/>
            <person name="Floudas D."/>
            <person name="Copeland A."/>
            <person name="Barry K.W."/>
            <person name="Cichocki N."/>
            <person name="Veneault-Fourrey C."/>
            <person name="LaButti K."/>
            <person name="Lindquist E.A."/>
            <person name="Lipzen A."/>
            <person name="Lundell T."/>
            <person name="Morin E."/>
            <person name="Murat C."/>
            <person name="Riley R."/>
            <person name="Ohm R."/>
            <person name="Sun H."/>
            <person name="Tunlid A."/>
            <person name="Henrissat B."/>
            <person name="Grigoriev I.V."/>
            <person name="Hibbett D.S."/>
            <person name="Martin F."/>
        </authorList>
    </citation>
    <scope>NUCLEOTIDE SEQUENCE [LARGE SCALE GENOMIC DNA]</scope>
    <source>
        <strain evidence="9">441</strain>
    </source>
</reference>
<evidence type="ECO:0000256" key="2">
    <source>
        <dbReference type="ARBA" id="ARBA00010617"/>
    </source>
</evidence>
<evidence type="ECO:0000256" key="7">
    <source>
        <dbReference type="ARBA" id="ARBA00023033"/>
    </source>
</evidence>
<dbReference type="Gene3D" id="1.10.630.10">
    <property type="entry name" value="Cytochrome P450"/>
    <property type="match status" value="1"/>
</dbReference>
<name>A0A0C9ZDQ6_9AGAM</name>
<dbReference type="EMBL" id="KN833720">
    <property type="protein sequence ID" value="KIK24044.1"/>
    <property type="molecule type" value="Genomic_DNA"/>
</dbReference>
<dbReference type="GO" id="GO:0020037">
    <property type="term" value="F:heme binding"/>
    <property type="evidence" value="ECO:0007669"/>
    <property type="project" value="InterPro"/>
</dbReference>
<keyword evidence="7" id="KW-0503">Monooxygenase</keyword>
<protein>
    <recommendedName>
        <fullName evidence="10">Cytochrome P450</fullName>
    </recommendedName>
</protein>
<proteinExistence type="inferred from homology"/>
<dbReference type="AlphaFoldDB" id="A0A0C9ZDQ6"/>
<keyword evidence="9" id="KW-1185">Reference proteome</keyword>
<evidence type="ECO:0000256" key="6">
    <source>
        <dbReference type="ARBA" id="ARBA00023004"/>
    </source>
</evidence>
<dbReference type="Proteomes" id="UP000054018">
    <property type="component" value="Unassembled WGS sequence"/>
</dbReference>
<dbReference type="GO" id="GO:0016705">
    <property type="term" value="F:oxidoreductase activity, acting on paired donors, with incorporation or reduction of molecular oxygen"/>
    <property type="evidence" value="ECO:0007669"/>
    <property type="project" value="InterPro"/>
</dbReference>
<keyword evidence="5" id="KW-0560">Oxidoreductase</keyword>
<evidence type="ECO:0000256" key="4">
    <source>
        <dbReference type="ARBA" id="ARBA00022723"/>
    </source>
</evidence>
<accession>A0A0C9ZDQ6</accession>
<dbReference type="STRING" id="765257.A0A0C9ZDQ6"/>
<comment type="cofactor">
    <cofactor evidence="1">
        <name>heme</name>
        <dbReference type="ChEBI" id="CHEBI:30413"/>
    </cofactor>
</comment>
<keyword evidence="3" id="KW-0349">Heme</keyword>
<dbReference type="GO" id="GO:0004497">
    <property type="term" value="F:monooxygenase activity"/>
    <property type="evidence" value="ECO:0007669"/>
    <property type="project" value="UniProtKB-KW"/>
</dbReference>
<dbReference type="Pfam" id="PF00067">
    <property type="entry name" value="p450"/>
    <property type="match status" value="1"/>
</dbReference>
<dbReference type="InterPro" id="IPR036396">
    <property type="entry name" value="Cyt_P450_sf"/>
</dbReference>
<dbReference type="PANTHER" id="PTHR46300">
    <property type="entry name" value="P450, PUTATIVE (EUROFUNG)-RELATED-RELATED"/>
    <property type="match status" value="1"/>
</dbReference>
<evidence type="ECO:0000256" key="5">
    <source>
        <dbReference type="ARBA" id="ARBA00023002"/>
    </source>
</evidence>
<dbReference type="OrthoDB" id="2652359at2759"/>
<dbReference type="GO" id="GO:0005506">
    <property type="term" value="F:iron ion binding"/>
    <property type="evidence" value="ECO:0007669"/>
    <property type="project" value="InterPro"/>
</dbReference>
<dbReference type="PANTHER" id="PTHR46300:SF9">
    <property type="entry name" value="P450, PUTATIVE-RELATED"/>
    <property type="match status" value="1"/>
</dbReference>
<gene>
    <name evidence="8" type="ORF">PISMIDRAFT_10470</name>
</gene>